<dbReference type="SUPFAM" id="SSF53474">
    <property type="entry name" value="alpha/beta-Hydrolases"/>
    <property type="match status" value="1"/>
</dbReference>
<dbReference type="InterPro" id="IPR029058">
    <property type="entry name" value="AB_hydrolase_fold"/>
</dbReference>
<evidence type="ECO:0000256" key="1">
    <source>
        <dbReference type="ARBA" id="ARBA00022801"/>
    </source>
</evidence>
<accession>A0A6J7J8W5</accession>
<evidence type="ECO:0000259" key="2">
    <source>
        <dbReference type="Pfam" id="PF00561"/>
    </source>
</evidence>
<dbReference type="EMBL" id="CAFBNE010000018">
    <property type="protein sequence ID" value="CAB4939570.1"/>
    <property type="molecule type" value="Genomic_DNA"/>
</dbReference>
<organism evidence="3">
    <name type="scientific">freshwater metagenome</name>
    <dbReference type="NCBI Taxonomy" id="449393"/>
    <lineage>
        <taxon>unclassified sequences</taxon>
        <taxon>metagenomes</taxon>
        <taxon>ecological metagenomes</taxon>
    </lineage>
</organism>
<dbReference type="GO" id="GO:0016787">
    <property type="term" value="F:hydrolase activity"/>
    <property type="evidence" value="ECO:0007669"/>
    <property type="project" value="UniProtKB-KW"/>
</dbReference>
<dbReference type="InterPro" id="IPR000073">
    <property type="entry name" value="AB_hydrolase_1"/>
</dbReference>
<dbReference type="InterPro" id="IPR050266">
    <property type="entry name" value="AB_hydrolase_sf"/>
</dbReference>
<gene>
    <name evidence="3" type="ORF">UFOPK3772_00821</name>
</gene>
<dbReference type="Gene3D" id="3.40.50.1820">
    <property type="entry name" value="alpha/beta hydrolase"/>
    <property type="match status" value="1"/>
</dbReference>
<proteinExistence type="predicted"/>
<feature type="domain" description="AB hydrolase-1" evidence="2">
    <location>
        <begin position="38"/>
        <end position="280"/>
    </location>
</feature>
<protein>
    <submittedName>
        <fullName evidence="3">Unannotated protein</fullName>
    </submittedName>
</protein>
<dbReference type="PRINTS" id="PR00111">
    <property type="entry name" value="ABHYDROLASE"/>
</dbReference>
<sequence length="293" mass="30976">MGHTATAGAGAQAVPVREHVNLHGRTVAFREHRGVGTPLLLVHGIGSSADTWQPVFERLAAQDASVIAVDLPGHGESSKESGDYSLGAMASTLRDLLDLLGHERVHLVGHSLGGGISLQFAYQFPERVDRLVLVSSGGLGEEAFVGLRAGALPGAALALKVAINRRTIAGATRVGRVLARVGVEPHALSPSALRTVSRLGDDERRDAFLATLRSVVGVRGQRVSALEKLYLIEGDRVLIVWGDRDPMIPMAHGAHAHALLEGSRFVAFPGAKHEPHVDDPARFVALVLEHVGA</sequence>
<dbReference type="PANTHER" id="PTHR43798">
    <property type="entry name" value="MONOACYLGLYCEROL LIPASE"/>
    <property type="match status" value="1"/>
</dbReference>
<dbReference type="AlphaFoldDB" id="A0A6J7J8W5"/>
<dbReference type="GO" id="GO:0016020">
    <property type="term" value="C:membrane"/>
    <property type="evidence" value="ECO:0007669"/>
    <property type="project" value="TreeGrafter"/>
</dbReference>
<evidence type="ECO:0000313" key="3">
    <source>
        <dbReference type="EMBL" id="CAB4939570.1"/>
    </source>
</evidence>
<dbReference type="Pfam" id="PF00561">
    <property type="entry name" value="Abhydrolase_1"/>
    <property type="match status" value="1"/>
</dbReference>
<name>A0A6J7J8W5_9ZZZZ</name>
<keyword evidence="1" id="KW-0378">Hydrolase</keyword>
<dbReference type="PANTHER" id="PTHR43798:SF31">
    <property type="entry name" value="AB HYDROLASE SUPERFAMILY PROTEIN YCLE"/>
    <property type="match status" value="1"/>
</dbReference>
<reference evidence="3" key="1">
    <citation type="submission" date="2020-05" db="EMBL/GenBank/DDBJ databases">
        <authorList>
            <person name="Chiriac C."/>
            <person name="Salcher M."/>
            <person name="Ghai R."/>
            <person name="Kavagutti S V."/>
        </authorList>
    </citation>
    <scope>NUCLEOTIDE SEQUENCE</scope>
</reference>